<gene>
    <name evidence="9" type="ORF">FE257_000428</name>
</gene>
<evidence type="ECO:0000256" key="4">
    <source>
        <dbReference type="ARBA" id="ARBA00023128"/>
    </source>
</evidence>
<evidence type="ECO:0000256" key="6">
    <source>
        <dbReference type="ARBA" id="ARBA00033752"/>
    </source>
</evidence>
<feature type="compositionally biased region" description="Polar residues" evidence="8">
    <location>
        <begin position="66"/>
        <end position="80"/>
    </location>
</feature>
<proteinExistence type="inferred from homology"/>
<dbReference type="PANTHER" id="PTHR28595:SF1">
    <property type="entry name" value="LARGE RIBOSOMAL SUBUNIT PROTEIN ML54"/>
    <property type="match status" value="1"/>
</dbReference>
<evidence type="ECO:0000256" key="7">
    <source>
        <dbReference type="ARBA" id="ARBA00035179"/>
    </source>
</evidence>
<protein>
    <recommendedName>
        <fullName evidence="7">Large ribosomal subunit protein mL54</fullName>
    </recommendedName>
</protein>
<keyword evidence="5" id="KW-0687">Ribonucleoprotein</keyword>
<dbReference type="EMBL" id="VCAU01000010">
    <property type="protein sequence ID" value="KAF9892839.1"/>
    <property type="molecule type" value="Genomic_DNA"/>
</dbReference>
<evidence type="ECO:0000256" key="8">
    <source>
        <dbReference type="SAM" id="MobiDB-lite"/>
    </source>
</evidence>
<reference evidence="9" key="1">
    <citation type="journal article" date="2019" name="Beilstein J. Org. Chem.">
        <title>Nanangenines: drimane sesquiterpenoids as the dominant metabolite cohort of a novel Australian fungus, Aspergillus nanangensis.</title>
        <authorList>
            <person name="Lacey H.J."/>
            <person name="Gilchrist C.L.M."/>
            <person name="Crombie A."/>
            <person name="Kalaitzis J.A."/>
            <person name="Vuong D."/>
            <person name="Rutledge P.J."/>
            <person name="Turner P."/>
            <person name="Pitt J.I."/>
            <person name="Lacey E."/>
            <person name="Chooi Y.H."/>
            <person name="Piggott A.M."/>
        </authorList>
    </citation>
    <scope>NUCLEOTIDE SEQUENCE</scope>
    <source>
        <strain evidence="9">MST-FP2251</strain>
    </source>
</reference>
<comment type="similarity">
    <text evidence="6">Belongs to the mitochondrion-specific ribosomal protein mL54 family.</text>
</comment>
<keyword evidence="4" id="KW-0496">Mitochondrion</keyword>
<name>A0AAD4CUA2_ASPNN</name>
<evidence type="ECO:0000313" key="9">
    <source>
        <dbReference type="EMBL" id="KAF9892839.1"/>
    </source>
</evidence>
<comment type="caution">
    <text evidence="9">The sequence shown here is derived from an EMBL/GenBank/DDBJ whole genome shotgun (WGS) entry which is preliminary data.</text>
</comment>
<dbReference type="GO" id="GO:0003735">
    <property type="term" value="F:structural constituent of ribosome"/>
    <property type="evidence" value="ECO:0007669"/>
    <property type="project" value="TreeGrafter"/>
</dbReference>
<reference evidence="9" key="2">
    <citation type="submission" date="2020-02" db="EMBL/GenBank/DDBJ databases">
        <authorList>
            <person name="Gilchrist C.L.M."/>
            <person name="Chooi Y.-H."/>
        </authorList>
    </citation>
    <scope>NUCLEOTIDE SEQUENCE</scope>
    <source>
        <strain evidence="9">MST-FP2251</strain>
    </source>
</reference>
<dbReference type="PANTHER" id="PTHR28595">
    <property type="entry name" value="39S RIBOSOMAL PROTEIN L54, MITOCHONDRIAL"/>
    <property type="match status" value="1"/>
</dbReference>
<dbReference type="Pfam" id="PF08561">
    <property type="entry name" value="Ribosomal_L37"/>
    <property type="match status" value="1"/>
</dbReference>
<evidence type="ECO:0000256" key="2">
    <source>
        <dbReference type="ARBA" id="ARBA00022946"/>
    </source>
</evidence>
<feature type="region of interest" description="Disordered" evidence="8">
    <location>
        <begin position="39"/>
        <end position="102"/>
    </location>
</feature>
<evidence type="ECO:0000313" key="10">
    <source>
        <dbReference type="Proteomes" id="UP001194746"/>
    </source>
</evidence>
<keyword evidence="2" id="KW-0809">Transit peptide</keyword>
<accession>A0AAD4CUA2</accession>
<dbReference type="Proteomes" id="UP001194746">
    <property type="component" value="Unassembled WGS sequence"/>
</dbReference>
<dbReference type="GO" id="GO:0005762">
    <property type="term" value="C:mitochondrial large ribosomal subunit"/>
    <property type="evidence" value="ECO:0007669"/>
    <property type="project" value="TreeGrafter"/>
</dbReference>
<sequence length="238" mass="26021">MICKSCRTSILSRLHPQPTATWSASRQLPLQRFQFRNYSDGQPTVSATPPPPSPRQPVAGDITVPSAVSSATPGVSQPLSTPEGVHTTAHPAKPTKPVELPSSSCVAGTKLQGLNYFKNKPDLLALEDSEYPEWLWSLLDNAKKQKSEGGVDPSTLNKKQRKRYEKKMAARAATLPPKIPVHHHASDITPASYNRGEQATNDTLVDAAESLEKRGEITKSARDARRKAIREANFLRGL</sequence>
<dbReference type="AlphaFoldDB" id="A0AAD4CUA2"/>
<dbReference type="InterPro" id="IPR013870">
    <property type="entry name" value="Ribosomal_mL54"/>
</dbReference>
<organism evidence="9 10">
    <name type="scientific">Aspergillus nanangensis</name>
    <dbReference type="NCBI Taxonomy" id="2582783"/>
    <lineage>
        <taxon>Eukaryota</taxon>
        <taxon>Fungi</taxon>
        <taxon>Dikarya</taxon>
        <taxon>Ascomycota</taxon>
        <taxon>Pezizomycotina</taxon>
        <taxon>Eurotiomycetes</taxon>
        <taxon>Eurotiomycetidae</taxon>
        <taxon>Eurotiales</taxon>
        <taxon>Aspergillaceae</taxon>
        <taxon>Aspergillus</taxon>
        <taxon>Aspergillus subgen. Circumdati</taxon>
    </lineage>
</organism>
<evidence type="ECO:0000256" key="1">
    <source>
        <dbReference type="ARBA" id="ARBA00004173"/>
    </source>
</evidence>
<keyword evidence="10" id="KW-1185">Reference proteome</keyword>
<comment type="subcellular location">
    <subcellularLocation>
        <location evidence="1">Mitochondrion</location>
    </subcellularLocation>
</comment>
<keyword evidence="3" id="KW-0689">Ribosomal protein</keyword>
<evidence type="ECO:0000256" key="3">
    <source>
        <dbReference type="ARBA" id="ARBA00022980"/>
    </source>
</evidence>
<evidence type="ECO:0000256" key="5">
    <source>
        <dbReference type="ARBA" id="ARBA00023274"/>
    </source>
</evidence>